<dbReference type="PANTHER" id="PTHR31157">
    <property type="entry name" value="SCP DOMAIN-CONTAINING PROTEIN"/>
    <property type="match status" value="1"/>
</dbReference>
<protein>
    <submittedName>
        <fullName evidence="3">CAP domain-containing protein</fullName>
    </submittedName>
</protein>
<dbReference type="CDD" id="cd05379">
    <property type="entry name" value="CAP_bacterial"/>
    <property type="match status" value="1"/>
</dbReference>
<dbReference type="PANTHER" id="PTHR31157:SF1">
    <property type="entry name" value="SCP DOMAIN-CONTAINING PROTEIN"/>
    <property type="match status" value="1"/>
</dbReference>
<evidence type="ECO:0000313" key="3">
    <source>
        <dbReference type="EMBL" id="AVO39357.1"/>
    </source>
</evidence>
<dbReference type="Proteomes" id="UP000237655">
    <property type="component" value="Chromosome"/>
</dbReference>
<accession>A0A2S0MU83</accession>
<dbReference type="Gene3D" id="3.40.33.10">
    <property type="entry name" value="CAP"/>
    <property type="match status" value="1"/>
</dbReference>
<gene>
    <name evidence="3" type="ORF">C6Y53_17740</name>
</gene>
<dbReference type="RefSeq" id="WP_106473662.1">
    <property type="nucleotide sequence ID" value="NZ_CP027665.1"/>
</dbReference>
<organism evidence="3 4">
    <name type="scientific">Pukyongiella litopenaei</name>
    <dbReference type="NCBI Taxonomy" id="2605946"/>
    <lineage>
        <taxon>Bacteria</taxon>
        <taxon>Pseudomonadati</taxon>
        <taxon>Pseudomonadota</taxon>
        <taxon>Alphaproteobacteria</taxon>
        <taxon>Rhodobacterales</taxon>
        <taxon>Paracoccaceae</taxon>
        <taxon>Pukyongiella</taxon>
    </lineage>
</organism>
<dbReference type="InterPro" id="IPR035940">
    <property type="entry name" value="CAP_sf"/>
</dbReference>
<dbReference type="EMBL" id="CP027665">
    <property type="protein sequence ID" value="AVO39357.1"/>
    <property type="molecule type" value="Genomic_DNA"/>
</dbReference>
<name>A0A2S0MU83_9RHOB</name>
<proteinExistence type="predicted"/>
<feature type="domain" description="SCP" evidence="2">
    <location>
        <begin position="26"/>
        <end position="131"/>
    </location>
</feature>
<dbReference type="KEGG" id="thas:C6Y53_17740"/>
<dbReference type="SUPFAM" id="SSF55797">
    <property type="entry name" value="PR-1-like"/>
    <property type="match status" value="1"/>
</dbReference>
<evidence type="ECO:0000259" key="2">
    <source>
        <dbReference type="Pfam" id="PF00188"/>
    </source>
</evidence>
<dbReference type="AlphaFoldDB" id="A0A2S0MU83"/>
<reference evidence="4" key="1">
    <citation type="submission" date="2018-03" db="EMBL/GenBank/DDBJ databases">
        <title>Genomic analysis of the strain SH-1 isolated from shrimp intestine.</title>
        <authorList>
            <person name="Kim Y.-S."/>
            <person name="Kim S.-E."/>
            <person name="Kim K.-H."/>
        </authorList>
    </citation>
    <scope>NUCLEOTIDE SEQUENCE [LARGE SCALE GENOMIC DNA]</scope>
    <source>
        <strain evidence="4">SH-1</strain>
    </source>
</reference>
<dbReference type="Pfam" id="PF00188">
    <property type="entry name" value="CAP"/>
    <property type="match status" value="1"/>
</dbReference>
<evidence type="ECO:0000256" key="1">
    <source>
        <dbReference type="SAM" id="SignalP"/>
    </source>
</evidence>
<keyword evidence="1" id="KW-0732">Signal</keyword>
<dbReference type="InterPro" id="IPR014044">
    <property type="entry name" value="CAP_dom"/>
</dbReference>
<keyword evidence="4" id="KW-1185">Reference proteome</keyword>
<feature type="chain" id="PRO_5015571339" evidence="1">
    <location>
        <begin position="21"/>
        <end position="143"/>
    </location>
</feature>
<feature type="signal peptide" evidence="1">
    <location>
        <begin position="1"/>
        <end position="20"/>
    </location>
</feature>
<sequence length="143" mass="15838">MRQLLHWIAATLFLASPVAANPAAIEALNAYRSAKGRAPVAYSRQLEAAALRHARDMARNSFVSHRGSDGSFISHRARAQGYRFCYLAENLAQGQADLDAVMSDWAGSAEHRKNMLSRKATEFALVRVDGNYWVMMLGRPGCR</sequence>
<evidence type="ECO:0000313" key="4">
    <source>
        <dbReference type="Proteomes" id="UP000237655"/>
    </source>
</evidence>